<comment type="caution">
    <text evidence="1">The sequence shown here is derived from an EMBL/GenBank/DDBJ whole genome shotgun (WGS) entry which is preliminary data.</text>
</comment>
<dbReference type="InterPro" id="IPR021378">
    <property type="entry name" value="DUF3010"/>
</dbReference>
<name>A0ABN1IZI4_9FLAO</name>
<evidence type="ECO:0000313" key="1">
    <source>
        <dbReference type="EMBL" id="GAA0724634.1"/>
    </source>
</evidence>
<evidence type="ECO:0008006" key="3">
    <source>
        <dbReference type="Google" id="ProtNLM"/>
    </source>
</evidence>
<dbReference type="RefSeq" id="WP_343913045.1">
    <property type="nucleotide sequence ID" value="NZ_BAAAGE010000003.1"/>
</dbReference>
<dbReference type="Pfam" id="PF11215">
    <property type="entry name" value="DUF3010"/>
    <property type="match status" value="1"/>
</dbReference>
<protein>
    <recommendedName>
        <fullName evidence="3">DUF3010 family protein</fullName>
    </recommendedName>
</protein>
<gene>
    <name evidence="1" type="ORF">GCM10009430_29220</name>
</gene>
<evidence type="ECO:0000313" key="2">
    <source>
        <dbReference type="Proteomes" id="UP001501758"/>
    </source>
</evidence>
<keyword evidence="2" id="KW-1185">Reference proteome</keyword>
<proteinExistence type="predicted"/>
<reference evidence="1 2" key="1">
    <citation type="journal article" date="2019" name="Int. J. Syst. Evol. Microbiol.">
        <title>The Global Catalogue of Microorganisms (GCM) 10K type strain sequencing project: providing services to taxonomists for standard genome sequencing and annotation.</title>
        <authorList>
            <consortium name="The Broad Institute Genomics Platform"/>
            <consortium name="The Broad Institute Genome Sequencing Center for Infectious Disease"/>
            <person name="Wu L."/>
            <person name="Ma J."/>
        </authorList>
    </citation>
    <scope>NUCLEOTIDE SEQUENCE [LARGE SCALE GENOMIC DNA]</scope>
    <source>
        <strain evidence="1 2">JCM 15974</strain>
    </source>
</reference>
<sequence>MKAVGIEIDKKRAICVIVSKDANGILQNVTGKTKYIEIKDDHNNQEIQDFLQKVETFFDEVAPNSIGIISRQTKGKFAAASVSFKLEALIQCYKKTEITFVSKQTLTAYYKKNELPVSYDNAYQENATRLATYLLR</sequence>
<accession>A0ABN1IZI4</accession>
<dbReference type="Proteomes" id="UP001501758">
    <property type="component" value="Unassembled WGS sequence"/>
</dbReference>
<organism evidence="1 2">
    <name type="scientific">Aquimarina litoralis</name>
    <dbReference type="NCBI Taxonomy" id="584605"/>
    <lineage>
        <taxon>Bacteria</taxon>
        <taxon>Pseudomonadati</taxon>
        <taxon>Bacteroidota</taxon>
        <taxon>Flavobacteriia</taxon>
        <taxon>Flavobacteriales</taxon>
        <taxon>Flavobacteriaceae</taxon>
        <taxon>Aquimarina</taxon>
    </lineage>
</organism>
<dbReference type="EMBL" id="BAAAGE010000003">
    <property type="protein sequence ID" value="GAA0724634.1"/>
    <property type="molecule type" value="Genomic_DNA"/>
</dbReference>